<dbReference type="InterPro" id="IPR010093">
    <property type="entry name" value="SinI_DNA-bd"/>
</dbReference>
<evidence type="ECO:0000313" key="2">
    <source>
        <dbReference type="EMBL" id="PSK93749.1"/>
    </source>
</evidence>
<accession>A0A2P8D963</accession>
<dbReference type="SUPFAM" id="SSF46955">
    <property type="entry name" value="Putative DNA-binding domain"/>
    <property type="match status" value="1"/>
</dbReference>
<reference evidence="2 3" key="1">
    <citation type="submission" date="2018-03" db="EMBL/GenBank/DDBJ databases">
        <title>Genomic Encyclopedia of Archaeal and Bacterial Type Strains, Phase II (KMG-II): from individual species to whole genera.</title>
        <authorList>
            <person name="Goeker M."/>
        </authorList>
    </citation>
    <scope>NUCLEOTIDE SEQUENCE [LARGE SCALE GENOMIC DNA]</scope>
    <source>
        <strain evidence="2 3">DSM 45312</strain>
    </source>
</reference>
<gene>
    <name evidence="2" type="ORF">CLV63_116156</name>
</gene>
<dbReference type="Proteomes" id="UP000240542">
    <property type="component" value="Unassembled WGS sequence"/>
</dbReference>
<dbReference type="NCBIfam" id="TIGR01764">
    <property type="entry name" value="excise"/>
    <property type="match status" value="1"/>
</dbReference>
<dbReference type="EMBL" id="PYGA01000016">
    <property type="protein sequence ID" value="PSK93749.1"/>
    <property type="molecule type" value="Genomic_DNA"/>
</dbReference>
<name>A0A2P8D963_9ACTN</name>
<sequence length="64" mass="7514">MAVNHVMTVAEIACELRFDRTTVYRWVRLGNGPNSFLSPGGHIRIYRSDFIEWARTNGFQERRN</sequence>
<organism evidence="2 3">
    <name type="scientific">Murinocardiopsis flavida</name>
    <dbReference type="NCBI Taxonomy" id="645275"/>
    <lineage>
        <taxon>Bacteria</taxon>
        <taxon>Bacillati</taxon>
        <taxon>Actinomycetota</taxon>
        <taxon>Actinomycetes</taxon>
        <taxon>Streptosporangiales</taxon>
        <taxon>Nocardiopsidaceae</taxon>
        <taxon>Murinocardiopsis</taxon>
    </lineage>
</organism>
<dbReference type="AlphaFoldDB" id="A0A2P8D963"/>
<evidence type="ECO:0000259" key="1">
    <source>
        <dbReference type="Pfam" id="PF12728"/>
    </source>
</evidence>
<proteinExistence type="predicted"/>
<feature type="domain" description="Helix-turn-helix" evidence="1">
    <location>
        <begin position="6"/>
        <end position="57"/>
    </location>
</feature>
<dbReference type="InterPro" id="IPR041657">
    <property type="entry name" value="HTH_17"/>
</dbReference>
<protein>
    <submittedName>
        <fullName evidence="2">Excisionase family DNA binding protein</fullName>
    </submittedName>
</protein>
<comment type="caution">
    <text evidence="2">The sequence shown here is derived from an EMBL/GenBank/DDBJ whole genome shotgun (WGS) entry which is preliminary data.</text>
</comment>
<evidence type="ECO:0000313" key="3">
    <source>
        <dbReference type="Proteomes" id="UP000240542"/>
    </source>
</evidence>
<dbReference type="InterPro" id="IPR009061">
    <property type="entry name" value="DNA-bd_dom_put_sf"/>
</dbReference>
<keyword evidence="3" id="KW-1185">Reference proteome</keyword>
<dbReference type="Pfam" id="PF12728">
    <property type="entry name" value="HTH_17"/>
    <property type="match status" value="1"/>
</dbReference>
<dbReference type="GO" id="GO:0003677">
    <property type="term" value="F:DNA binding"/>
    <property type="evidence" value="ECO:0007669"/>
    <property type="project" value="InterPro"/>
</dbReference>